<feature type="region of interest" description="Disordered" evidence="1">
    <location>
        <begin position="98"/>
        <end position="120"/>
    </location>
</feature>
<dbReference type="Pfam" id="PF03793">
    <property type="entry name" value="PASTA"/>
    <property type="match status" value="1"/>
</dbReference>
<feature type="transmembrane region" description="Helical" evidence="2">
    <location>
        <begin position="20"/>
        <end position="38"/>
    </location>
</feature>
<sequence>MKHLTSSMLEKTFSALRSPFAIKLYLLFATLMVLFLLLDKVVMPLYVRGGKVVVVPDVSGKSFEEAEQQLRELGLVAKRGYEIYDPKKKLGTVLSQNPLPQSKVKQGRSVYLSSTRHSAK</sequence>
<evidence type="ECO:0000313" key="5">
    <source>
        <dbReference type="Proteomes" id="UP000266389"/>
    </source>
</evidence>
<keyword evidence="2" id="KW-1133">Transmembrane helix</keyword>
<organism evidence="4 5">
    <name type="scientific">Candidatus Thermochlorobacter aerophilus</name>
    <dbReference type="NCBI Taxonomy" id="1868324"/>
    <lineage>
        <taxon>Bacteria</taxon>
        <taxon>Pseudomonadati</taxon>
        <taxon>Chlorobiota</taxon>
        <taxon>Chlorobiia</taxon>
        <taxon>Chlorobiales</taxon>
        <taxon>Candidatus Thermochlorobacteriaceae</taxon>
        <taxon>Candidatus Thermochlorobacter</taxon>
    </lineage>
</organism>
<dbReference type="Proteomes" id="UP000266389">
    <property type="component" value="Unassembled WGS sequence"/>
</dbReference>
<evidence type="ECO:0000256" key="1">
    <source>
        <dbReference type="SAM" id="MobiDB-lite"/>
    </source>
</evidence>
<dbReference type="Gene3D" id="3.30.10.20">
    <property type="match status" value="1"/>
</dbReference>
<proteinExistence type="predicted"/>
<evidence type="ECO:0000259" key="3">
    <source>
        <dbReference type="PROSITE" id="PS51178"/>
    </source>
</evidence>
<comment type="caution">
    <text evidence="4">The sequence shown here is derived from an EMBL/GenBank/DDBJ whole genome shotgun (WGS) entry which is preliminary data.</text>
</comment>
<name>A0A395M2H2_9BACT</name>
<dbReference type="AlphaFoldDB" id="A0A395M2H2"/>
<evidence type="ECO:0000256" key="2">
    <source>
        <dbReference type="SAM" id="Phobius"/>
    </source>
</evidence>
<reference evidence="4 5" key="1">
    <citation type="journal article" date="2011" name="ISME J.">
        <title>Community ecology of hot spring cyanobacterial mats: predominant populations and their functional potential.</title>
        <authorList>
            <person name="Klatt C.G."/>
            <person name="Wood J.M."/>
            <person name="Rusch D.B."/>
            <person name="Bateson M.M."/>
            <person name="Hamamura N."/>
            <person name="Heidelberg J.F."/>
            <person name="Grossman A.R."/>
            <person name="Bhaya D."/>
            <person name="Cohan F.M."/>
            <person name="Kuhl M."/>
            <person name="Bryant D.A."/>
            <person name="Ward D.M."/>
        </authorList>
    </citation>
    <scope>NUCLEOTIDE SEQUENCE [LARGE SCALE GENOMIC DNA]</scope>
    <source>
        <strain evidence="4">OS</strain>
    </source>
</reference>
<dbReference type="SMART" id="SM00740">
    <property type="entry name" value="PASTA"/>
    <property type="match status" value="1"/>
</dbReference>
<protein>
    <submittedName>
        <fullName evidence="4">PASTA domain-containing protein</fullName>
    </submittedName>
</protein>
<dbReference type="EMBL" id="PHFL01000014">
    <property type="protein sequence ID" value="RFM24946.1"/>
    <property type="molecule type" value="Genomic_DNA"/>
</dbReference>
<feature type="domain" description="PASTA" evidence="3">
    <location>
        <begin position="49"/>
        <end position="115"/>
    </location>
</feature>
<dbReference type="SUPFAM" id="SSF54184">
    <property type="entry name" value="Penicillin-binding protein 2x (pbp-2x), c-terminal domain"/>
    <property type="match status" value="1"/>
</dbReference>
<dbReference type="PROSITE" id="PS51178">
    <property type="entry name" value="PASTA"/>
    <property type="match status" value="1"/>
</dbReference>
<feature type="compositionally biased region" description="Polar residues" evidence="1">
    <location>
        <begin position="111"/>
        <end position="120"/>
    </location>
</feature>
<keyword evidence="2" id="KW-0472">Membrane</keyword>
<dbReference type="InterPro" id="IPR005543">
    <property type="entry name" value="PASTA_dom"/>
</dbReference>
<evidence type="ECO:0000313" key="4">
    <source>
        <dbReference type="EMBL" id="RFM24946.1"/>
    </source>
</evidence>
<gene>
    <name evidence="4" type="ORF">D0433_03325</name>
</gene>
<dbReference type="CDD" id="cd06577">
    <property type="entry name" value="PASTA_pknB"/>
    <property type="match status" value="1"/>
</dbReference>
<keyword evidence="2" id="KW-0812">Transmembrane</keyword>
<accession>A0A395M2H2</accession>